<name>A0A022PVV3_ERYGU</name>
<evidence type="ECO:0000256" key="1">
    <source>
        <dbReference type="ARBA" id="ARBA00022723"/>
    </source>
</evidence>
<dbReference type="SMART" id="SM00547">
    <property type="entry name" value="ZnF_RBZ"/>
    <property type="match status" value="4"/>
</dbReference>
<organism evidence="6 7">
    <name type="scientific">Erythranthe guttata</name>
    <name type="common">Yellow monkey flower</name>
    <name type="synonym">Mimulus guttatus</name>
    <dbReference type="NCBI Taxonomy" id="4155"/>
    <lineage>
        <taxon>Eukaryota</taxon>
        <taxon>Viridiplantae</taxon>
        <taxon>Streptophyta</taxon>
        <taxon>Embryophyta</taxon>
        <taxon>Tracheophyta</taxon>
        <taxon>Spermatophyta</taxon>
        <taxon>Magnoliopsida</taxon>
        <taxon>eudicotyledons</taxon>
        <taxon>Gunneridae</taxon>
        <taxon>Pentapetalae</taxon>
        <taxon>asterids</taxon>
        <taxon>lamiids</taxon>
        <taxon>Lamiales</taxon>
        <taxon>Phrymaceae</taxon>
        <taxon>Erythranthe</taxon>
    </lineage>
</organism>
<evidence type="ECO:0000313" key="7">
    <source>
        <dbReference type="Proteomes" id="UP000030748"/>
    </source>
</evidence>
<dbReference type="GO" id="GO:0008270">
    <property type="term" value="F:zinc ion binding"/>
    <property type="evidence" value="ECO:0007669"/>
    <property type="project" value="UniProtKB-KW"/>
</dbReference>
<keyword evidence="3" id="KW-0862">Zinc</keyword>
<feature type="domain" description="RanBP2-type" evidence="5">
    <location>
        <begin position="282"/>
        <end position="311"/>
    </location>
</feature>
<dbReference type="PROSITE" id="PS01358">
    <property type="entry name" value="ZF_RANBP2_1"/>
    <property type="match status" value="3"/>
</dbReference>
<dbReference type="SUPFAM" id="SSF90209">
    <property type="entry name" value="Ran binding protein zinc finger-like"/>
    <property type="match status" value="4"/>
</dbReference>
<feature type="domain" description="RanBP2-type" evidence="5">
    <location>
        <begin position="157"/>
        <end position="185"/>
    </location>
</feature>
<dbReference type="PANTHER" id="PTHR23111:SF71">
    <property type="entry name" value="RANBP2-TYPE DOMAIN-CONTAINING PROTEIN"/>
    <property type="match status" value="1"/>
</dbReference>
<dbReference type="InterPro" id="IPR036443">
    <property type="entry name" value="Znf_RanBP2_sf"/>
</dbReference>
<reference evidence="6 7" key="1">
    <citation type="journal article" date="2013" name="Proc. Natl. Acad. Sci. U.S.A.">
        <title>Fine-scale variation in meiotic recombination in Mimulus inferred from population shotgun sequencing.</title>
        <authorList>
            <person name="Hellsten U."/>
            <person name="Wright K.M."/>
            <person name="Jenkins J."/>
            <person name="Shu S."/>
            <person name="Yuan Y."/>
            <person name="Wessler S.R."/>
            <person name="Schmutz J."/>
            <person name="Willis J.H."/>
            <person name="Rokhsar D.S."/>
        </authorList>
    </citation>
    <scope>NUCLEOTIDE SEQUENCE [LARGE SCALE GENOMIC DNA]</scope>
    <source>
        <strain evidence="7">cv. DUN x IM62</strain>
    </source>
</reference>
<dbReference type="Proteomes" id="UP000030748">
    <property type="component" value="Unassembled WGS sequence"/>
</dbReference>
<dbReference type="FunFam" id="4.10.1060.10:FF:000013">
    <property type="entry name" value="Zinc finger, RanBP2-type protein"/>
    <property type="match status" value="1"/>
</dbReference>
<evidence type="ECO:0000256" key="3">
    <source>
        <dbReference type="ARBA" id="ARBA00022833"/>
    </source>
</evidence>
<gene>
    <name evidence="6" type="ORF">MIMGU_mgv1a009717mg</name>
</gene>
<accession>A0A022PVV3</accession>
<evidence type="ECO:0000256" key="2">
    <source>
        <dbReference type="ARBA" id="ARBA00022771"/>
    </source>
</evidence>
<dbReference type="Gene3D" id="4.10.1060.10">
    <property type="entry name" value="Zinc finger, RanBP2-type"/>
    <property type="match status" value="4"/>
</dbReference>
<keyword evidence="2 4" id="KW-0863">Zinc-finger</keyword>
<dbReference type="PANTHER" id="PTHR23111">
    <property type="entry name" value="ZINC FINGER PROTEIN"/>
    <property type="match status" value="1"/>
</dbReference>
<dbReference type="InterPro" id="IPR001876">
    <property type="entry name" value="Znf_RanBP2"/>
</dbReference>
<keyword evidence="7" id="KW-1185">Reference proteome</keyword>
<dbReference type="PROSITE" id="PS50199">
    <property type="entry name" value="ZF_RANBP2_2"/>
    <property type="match status" value="4"/>
</dbReference>
<evidence type="ECO:0000313" key="6">
    <source>
        <dbReference type="EMBL" id="EYU20512.1"/>
    </source>
</evidence>
<sequence>MGGGGGKEGDWECSRCENRNYAFRSFCNRCKQPRLLVDCKTPADSKWLPRIGDWICSGCTNNNYASREKCKKCGQPKQQLLASMPAGASHPTYFARAHGGGGGIDQILPLSSNWPIGGSSGQYGFQPSSNWPLPPTAISYANQINQLPPVPNGNEWRSGDWICSCGFHNYSSRLQCKKCNAPTQISMPSSLISAAVTALGTKRVASEEFIHNWDNKRLNAGQEQTPGFGSFQSVGGSQLNSIYPGNIPSGNNAYLPNLQVNFQIPNVPLPPAVLGKGAKQWRDGDWMCSNCNNHNYASRAECNRCKSQREVPPPQAVSVA</sequence>
<dbReference type="Pfam" id="PF00641">
    <property type="entry name" value="Zn_ribbon_RanBP"/>
    <property type="match status" value="3"/>
</dbReference>
<dbReference type="AlphaFoldDB" id="A0A022PVV3"/>
<feature type="domain" description="RanBP2-type" evidence="5">
    <location>
        <begin position="50"/>
        <end position="79"/>
    </location>
</feature>
<feature type="domain" description="RanBP2-type" evidence="5">
    <location>
        <begin position="7"/>
        <end position="36"/>
    </location>
</feature>
<keyword evidence="1" id="KW-0479">Metal-binding</keyword>
<dbReference type="EMBL" id="KI632271">
    <property type="protein sequence ID" value="EYU20512.1"/>
    <property type="molecule type" value="Genomic_DNA"/>
</dbReference>
<proteinExistence type="predicted"/>
<evidence type="ECO:0000256" key="4">
    <source>
        <dbReference type="PROSITE-ProRule" id="PRU00322"/>
    </source>
</evidence>
<evidence type="ECO:0000259" key="5">
    <source>
        <dbReference type="PROSITE" id="PS50199"/>
    </source>
</evidence>
<protein>
    <recommendedName>
        <fullName evidence="5">RanBP2-type domain-containing protein</fullName>
    </recommendedName>
</protein>